<dbReference type="GeneID" id="94830819"/>
<evidence type="ECO:0000313" key="2">
    <source>
        <dbReference type="Proteomes" id="UP000179807"/>
    </source>
</evidence>
<reference evidence="1" key="1">
    <citation type="submission" date="2016-10" db="EMBL/GenBank/DDBJ databases">
        <authorList>
            <person name="Benchimol M."/>
            <person name="Almeida L.G."/>
            <person name="Vasconcelos A.T."/>
            <person name="Perreira-Neves A."/>
            <person name="Rosa I.A."/>
            <person name="Tasca T."/>
            <person name="Bogo M.R."/>
            <person name="de Souza W."/>
        </authorList>
    </citation>
    <scope>NUCLEOTIDE SEQUENCE [LARGE SCALE GENOMIC DNA]</scope>
    <source>
        <strain evidence="1">K</strain>
    </source>
</reference>
<sequence length="912" mass="106710">MELITALFHFKAETEYLKWKKQCQNIIEQIKPIVISVNEEQLDIIFEMMKNELKNEISTFLVEDILCNLSKIAIISYFISDFDITPHFGMIELGFHNSNHIISRCCGKLIYWLSKQSQNVYTLFRKLIYQASVWIRCAPLVDLWYNSLVILAYAAKTNDSQGVKYIRDLSTLIVHYLLSSDREYQTISIKIIRYYIPHCFIYFKKNRTIITIENAISIIRTVESNNAIGAIKLLKYLYQNDTFMDADHITKIANDIILCIRIQKKPADYMLCKLLLFFLCKFQIQVNFQELIEILIGKSLRFTPLIAKIIRLSYTNLVDLLPIITFIKEQINNCSRENCVFIILKELLKHNKEIDLGINIPLENYCIHFCQCIKIKNELFNVQHVPIIRQYFFNPTFQENEKLSAFKIIRLFPNLFFNTNEEYIRALSIFFKSDSVKLRKETVKSLAKIDNNKSTDILITFACFDKSKEVRVYAIEHIKPSSYLAGKIQLFQCHNDSCFKVRRKAIKLTSGIIQMNHIEFDPLVWQYYDKMVILLMTSHNSKLSAKIASLFPYLFTEFDQMYDYEHFATFSIALILKFIGSPEKNYHIPLPLKHGIDKIQIFDLLSSDSLRKAKINKLIRQSNIDKRDGYLIETLANIGAMTEPYLNEILDTFCYIFETRKSEALLLKTVNSLILLSSKLYDGLNIRLRCPKIIRPLLKIAMETKNVELGISLLKLFGSAFDSIDAEKNIKSPIISYKTGDCYFYTDFIIKSILELIPDSSLPFYTTITMILESDSIYAAKYIPDILLRYLKTIDNSPIEIQDILFSYLEVIPYKYKNEIEPYSELLSEFILKYIKLISCIKFAESLCFSLGFSLINYANVIYQTSISLLNNSTFEYFNELMNLIVLMIIHQNMSFEIFLYQLESHEYIKMY</sequence>
<keyword evidence="2" id="KW-1185">Reference proteome</keyword>
<dbReference type="SUPFAM" id="SSF48371">
    <property type="entry name" value="ARM repeat"/>
    <property type="match status" value="1"/>
</dbReference>
<evidence type="ECO:0000313" key="1">
    <source>
        <dbReference type="EMBL" id="OHS93778.1"/>
    </source>
</evidence>
<dbReference type="VEuPathDB" id="TrichDB:TRFO_11581"/>
<dbReference type="RefSeq" id="XP_068346915.1">
    <property type="nucleotide sequence ID" value="XM_068496115.1"/>
</dbReference>
<organism evidence="1 2">
    <name type="scientific">Tritrichomonas foetus</name>
    <dbReference type="NCBI Taxonomy" id="1144522"/>
    <lineage>
        <taxon>Eukaryota</taxon>
        <taxon>Metamonada</taxon>
        <taxon>Parabasalia</taxon>
        <taxon>Tritrichomonadida</taxon>
        <taxon>Tritrichomonadidae</taxon>
        <taxon>Tritrichomonas</taxon>
    </lineage>
</organism>
<dbReference type="AlphaFoldDB" id="A0A1J4J347"/>
<dbReference type="InterPro" id="IPR016024">
    <property type="entry name" value="ARM-type_fold"/>
</dbReference>
<comment type="caution">
    <text evidence="1">The sequence shown here is derived from an EMBL/GenBank/DDBJ whole genome shotgun (WGS) entry which is preliminary data.</text>
</comment>
<dbReference type="Proteomes" id="UP000179807">
    <property type="component" value="Unassembled WGS sequence"/>
</dbReference>
<gene>
    <name evidence="1" type="ORF">TRFO_11581</name>
</gene>
<name>A0A1J4J347_9EUKA</name>
<dbReference type="EMBL" id="MLAK01001371">
    <property type="protein sequence ID" value="OHS93778.1"/>
    <property type="molecule type" value="Genomic_DNA"/>
</dbReference>
<accession>A0A1J4J347</accession>
<proteinExistence type="predicted"/>
<protein>
    <submittedName>
        <fullName evidence="1">Uncharacterized protein</fullName>
    </submittedName>
</protein>